<dbReference type="EMBL" id="KQ460572">
    <property type="protein sequence ID" value="KPJ13953.1"/>
    <property type="molecule type" value="Genomic_DNA"/>
</dbReference>
<dbReference type="InParanoid" id="A0A0N1IP60"/>
<reference evidence="1 2" key="1">
    <citation type="journal article" date="2015" name="Nat. Commun.">
        <title>Outbred genome sequencing and CRISPR/Cas9 gene editing in butterflies.</title>
        <authorList>
            <person name="Li X."/>
            <person name="Fan D."/>
            <person name="Zhang W."/>
            <person name="Liu G."/>
            <person name="Zhang L."/>
            <person name="Zhao L."/>
            <person name="Fang X."/>
            <person name="Chen L."/>
            <person name="Dong Y."/>
            <person name="Chen Y."/>
            <person name="Ding Y."/>
            <person name="Zhao R."/>
            <person name="Feng M."/>
            <person name="Zhu Y."/>
            <person name="Feng Y."/>
            <person name="Jiang X."/>
            <person name="Zhu D."/>
            <person name="Xiang H."/>
            <person name="Feng X."/>
            <person name="Li S."/>
            <person name="Wang J."/>
            <person name="Zhang G."/>
            <person name="Kronforst M.R."/>
            <person name="Wang W."/>
        </authorList>
    </citation>
    <scope>NUCLEOTIDE SEQUENCE [LARGE SCALE GENOMIC DNA]</scope>
    <source>
        <strain evidence="1">Ya'a_city_454_Pm</strain>
        <tissue evidence="1">Whole body</tissue>
    </source>
</reference>
<keyword evidence="2" id="KW-1185">Reference proteome</keyword>
<dbReference type="AlphaFoldDB" id="A0A0N1IP60"/>
<name>A0A0N1IP60_PAPMA</name>
<protein>
    <submittedName>
        <fullName evidence="1">Uncharacterized protein</fullName>
    </submittedName>
</protein>
<dbReference type="Proteomes" id="UP000053240">
    <property type="component" value="Unassembled WGS sequence"/>
</dbReference>
<dbReference type="STRING" id="76193.A0A0N1IP60"/>
<evidence type="ECO:0000313" key="1">
    <source>
        <dbReference type="EMBL" id="KPJ13953.1"/>
    </source>
</evidence>
<proteinExistence type="predicted"/>
<evidence type="ECO:0000313" key="2">
    <source>
        <dbReference type="Proteomes" id="UP000053240"/>
    </source>
</evidence>
<accession>A0A0N1IP60</accession>
<organism evidence="1 2">
    <name type="scientific">Papilio machaon</name>
    <name type="common">Old World swallowtail butterfly</name>
    <dbReference type="NCBI Taxonomy" id="76193"/>
    <lineage>
        <taxon>Eukaryota</taxon>
        <taxon>Metazoa</taxon>
        <taxon>Ecdysozoa</taxon>
        <taxon>Arthropoda</taxon>
        <taxon>Hexapoda</taxon>
        <taxon>Insecta</taxon>
        <taxon>Pterygota</taxon>
        <taxon>Neoptera</taxon>
        <taxon>Endopterygota</taxon>
        <taxon>Lepidoptera</taxon>
        <taxon>Glossata</taxon>
        <taxon>Ditrysia</taxon>
        <taxon>Papilionoidea</taxon>
        <taxon>Papilionidae</taxon>
        <taxon>Papilioninae</taxon>
        <taxon>Papilio</taxon>
    </lineage>
</organism>
<sequence length="146" mass="16306">MCEFFIRLNSADPTTTESNTVTSFYVLSTGVVPAPVMLKLGNSTIDSTKSFKVPQPTSDVTDSGRTITNKPNLILDMVPHVVSAKNTYFDHDRKYGPNFEDSPKGNLTKITVQLGEDAYLNCRISLLQDKTVRIYNCVFKIYMQIA</sequence>
<gene>
    <name evidence="1" type="ORF">RR48_00997</name>
</gene>